<dbReference type="Gene3D" id="3.40.50.300">
    <property type="entry name" value="P-loop containing nucleotide triphosphate hydrolases"/>
    <property type="match status" value="2"/>
</dbReference>
<gene>
    <name evidence="10" type="ORF">RND81_09G035500</name>
</gene>
<dbReference type="InterPro" id="IPR050079">
    <property type="entry name" value="DEAD_box_RNA_helicase"/>
</dbReference>
<dbReference type="SMART" id="SM00487">
    <property type="entry name" value="DEXDc"/>
    <property type="match status" value="1"/>
</dbReference>
<dbReference type="PROSITE" id="PS00039">
    <property type="entry name" value="DEAD_ATP_HELICASE"/>
    <property type="match status" value="1"/>
</dbReference>
<dbReference type="SMART" id="SM01178">
    <property type="entry name" value="DUF4217"/>
    <property type="match status" value="1"/>
</dbReference>
<name>A0AAW1IGJ4_SAPOF</name>
<keyword evidence="11" id="KW-1185">Reference proteome</keyword>
<comment type="similarity">
    <text evidence="6">Belongs to the DEAD box helicase family.</text>
</comment>
<evidence type="ECO:0000256" key="7">
    <source>
        <dbReference type="SAM" id="MobiDB-lite"/>
    </source>
</evidence>
<evidence type="ECO:0000256" key="1">
    <source>
        <dbReference type="ARBA" id="ARBA00022741"/>
    </source>
</evidence>
<evidence type="ECO:0000256" key="3">
    <source>
        <dbReference type="ARBA" id="ARBA00022806"/>
    </source>
</evidence>
<dbReference type="PANTHER" id="PTHR47959">
    <property type="entry name" value="ATP-DEPENDENT RNA HELICASE RHLE-RELATED"/>
    <property type="match status" value="1"/>
</dbReference>
<feature type="compositionally biased region" description="Basic and acidic residues" evidence="7">
    <location>
        <begin position="469"/>
        <end position="479"/>
    </location>
</feature>
<evidence type="ECO:0000256" key="4">
    <source>
        <dbReference type="ARBA" id="ARBA00022840"/>
    </source>
</evidence>
<feature type="domain" description="Helicase ATP-binding" evidence="8">
    <location>
        <begin position="27"/>
        <end position="151"/>
    </location>
</feature>
<dbReference type="InterPro" id="IPR001650">
    <property type="entry name" value="Helicase_C-like"/>
</dbReference>
<dbReference type="SUPFAM" id="SSF52540">
    <property type="entry name" value="P-loop containing nucleoside triphosphate hydrolases"/>
    <property type="match status" value="1"/>
</dbReference>
<keyword evidence="1 6" id="KW-0547">Nucleotide-binding</keyword>
<dbReference type="GO" id="GO:0016787">
    <property type="term" value="F:hydrolase activity"/>
    <property type="evidence" value="ECO:0007669"/>
    <property type="project" value="UniProtKB-KW"/>
</dbReference>
<dbReference type="InterPro" id="IPR011545">
    <property type="entry name" value="DEAD/DEAH_box_helicase_dom"/>
</dbReference>
<evidence type="ECO:0000256" key="5">
    <source>
        <dbReference type="ARBA" id="ARBA00022884"/>
    </source>
</evidence>
<dbReference type="AlphaFoldDB" id="A0AAW1IGJ4"/>
<keyword evidence="4 6" id="KW-0067">ATP-binding</keyword>
<evidence type="ECO:0000259" key="9">
    <source>
        <dbReference type="PROSITE" id="PS51194"/>
    </source>
</evidence>
<dbReference type="GO" id="GO:0005524">
    <property type="term" value="F:ATP binding"/>
    <property type="evidence" value="ECO:0007669"/>
    <property type="project" value="UniProtKB-KW"/>
</dbReference>
<evidence type="ECO:0000256" key="2">
    <source>
        <dbReference type="ARBA" id="ARBA00022801"/>
    </source>
</evidence>
<feature type="compositionally biased region" description="Basic and acidic residues" evidence="7">
    <location>
        <begin position="433"/>
        <end position="442"/>
    </location>
</feature>
<dbReference type="EMBL" id="JBDFQZ010000009">
    <property type="protein sequence ID" value="KAK9689104.1"/>
    <property type="molecule type" value="Genomic_DNA"/>
</dbReference>
<evidence type="ECO:0000256" key="6">
    <source>
        <dbReference type="RuleBase" id="RU000492"/>
    </source>
</evidence>
<dbReference type="PROSITE" id="PS51194">
    <property type="entry name" value="HELICASE_CTER"/>
    <property type="match status" value="1"/>
</dbReference>
<dbReference type="Pfam" id="PF00270">
    <property type="entry name" value="DEAD"/>
    <property type="match status" value="1"/>
</dbReference>
<dbReference type="InterPro" id="IPR025313">
    <property type="entry name" value="SPB4-like_CTE"/>
</dbReference>
<evidence type="ECO:0000259" key="8">
    <source>
        <dbReference type="PROSITE" id="PS51192"/>
    </source>
</evidence>
<dbReference type="InterPro" id="IPR014001">
    <property type="entry name" value="Helicase_ATP-bd"/>
</dbReference>
<protein>
    <recommendedName>
        <fullName evidence="12">DEAD-box ATP-dependent RNA helicase 18</fullName>
    </recommendedName>
</protein>
<dbReference type="Pfam" id="PF00271">
    <property type="entry name" value="Helicase_C"/>
    <property type="match status" value="1"/>
</dbReference>
<keyword evidence="2 6" id="KW-0378">Hydrolase</keyword>
<organism evidence="10 11">
    <name type="scientific">Saponaria officinalis</name>
    <name type="common">Common soapwort</name>
    <name type="synonym">Lychnis saponaria</name>
    <dbReference type="NCBI Taxonomy" id="3572"/>
    <lineage>
        <taxon>Eukaryota</taxon>
        <taxon>Viridiplantae</taxon>
        <taxon>Streptophyta</taxon>
        <taxon>Embryophyta</taxon>
        <taxon>Tracheophyta</taxon>
        <taxon>Spermatophyta</taxon>
        <taxon>Magnoliopsida</taxon>
        <taxon>eudicotyledons</taxon>
        <taxon>Gunneridae</taxon>
        <taxon>Pentapetalae</taxon>
        <taxon>Caryophyllales</taxon>
        <taxon>Caryophyllaceae</taxon>
        <taxon>Caryophylleae</taxon>
        <taxon>Saponaria</taxon>
    </lineage>
</organism>
<dbReference type="GO" id="GO:0005829">
    <property type="term" value="C:cytosol"/>
    <property type="evidence" value="ECO:0007669"/>
    <property type="project" value="TreeGrafter"/>
</dbReference>
<evidence type="ECO:0000313" key="11">
    <source>
        <dbReference type="Proteomes" id="UP001443914"/>
    </source>
</evidence>
<evidence type="ECO:0000313" key="10">
    <source>
        <dbReference type="EMBL" id="KAK9689104.1"/>
    </source>
</evidence>
<dbReference type="SMART" id="SM00490">
    <property type="entry name" value="HELICc"/>
    <property type="match status" value="1"/>
</dbReference>
<keyword evidence="5" id="KW-0694">RNA-binding</keyword>
<dbReference type="Pfam" id="PF13959">
    <property type="entry name" value="CTE_SPB4"/>
    <property type="match status" value="1"/>
</dbReference>
<proteinExistence type="inferred from homology"/>
<reference evidence="10" key="1">
    <citation type="submission" date="2024-03" db="EMBL/GenBank/DDBJ databases">
        <title>WGS assembly of Saponaria officinalis var. Norfolk2.</title>
        <authorList>
            <person name="Jenkins J."/>
            <person name="Shu S."/>
            <person name="Grimwood J."/>
            <person name="Barry K."/>
            <person name="Goodstein D."/>
            <person name="Schmutz J."/>
            <person name="Leebens-Mack J."/>
            <person name="Osbourn A."/>
        </authorList>
    </citation>
    <scope>NUCLEOTIDE SEQUENCE [LARGE SCALE GENOMIC DNA]</scope>
    <source>
        <strain evidence="10">JIC</strain>
    </source>
</reference>
<accession>A0AAW1IGJ4</accession>
<keyword evidence="3 6" id="KW-0347">Helicase</keyword>
<dbReference type="InterPro" id="IPR000629">
    <property type="entry name" value="RNA-helicase_DEAD-box_CS"/>
</dbReference>
<sequence>MLPWADPGPKRNGYFVNPKFSPRYFQILVPPLNVALPFISTLPKVKTMLLVGGTEVKSDITKIEEDGANVLIGTPGRLFDIMERIESLDFRDLELLILDEADRLLDMGFQNQINSIISRLPKLRRTGLFSATQTEAVKELAKAGLRNTKRVNVEIQSKSGTSKTPSGLHIKYMVCEAEKKSSQLVDLIVKNKSQKMIIYFLSCDCVDYWGVVLPQLSLLKGHPLIPFHGKMGQKTRDKALASFRSLSSGVLLCTDVGARGLDIPGVDCIVQFDPPQDPKVFVHRVGRTARLGRKGSAIVFLMPKEEAYVEFLRIRKVPLQERECSSDAVDVVPQLRDAAKNDRDVMEKGLRSLVSIVNAYKKHECSFILRWKELEIGKLATGHGLLKLPSVSEVKRHSLSTEGFTPAKDVNFEEIKFKNKSREKQRKKNMLAKKSEVKEKQRPQKHKAAPDNQSTDMKKKTARQRHAVQTKEDGDDLTREYRLLRKLKRGAIDDDEYARLMGADDLL</sequence>
<dbReference type="Proteomes" id="UP001443914">
    <property type="component" value="Unassembled WGS sequence"/>
</dbReference>
<feature type="region of interest" description="Disordered" evidence="7">
    <location>
        <begin position="419"/>
        <end position="479"/>
    </location>
</feature>
<dbReference type="InterPro" id="IPR027417">
    <property type="entry name" value="P-loop_NTPase"/>
</dbReference>
<feature type="domain" description="Helicase C-terminal" evidence="9">
    <location>
        <begin position="183"/>
        <end position="339"/>
    </location>
</feature>
<dbReference type="PROSITE" id="PS51192">
    <property type="entry name" value="HELICASE_ATP_BIND_1"/>
    <property type="match status" value="1"/>
</dbReference>
<dbReference type="GO" id="GO:0003724">
    <property type="term" value="F:RNA helicase activity"/>
    <property type="evidence" value="ECO:0007669"/>
    <property type="project" value="TreeGrafter"/>
</dbReference>
<comment type="caution">
    <text evidence="10">The sequence shown here is derived from an EMBL/GenBank/DDBJ whole genome shotgun (WGS) entry which is preliminary data.</text>
</comment>
<dbReference type="GO" id="GO:0003723">
    <property type="term" value="F:RNA binding"/>
    <property type="evidence" value="ECO:0007669"/>
    <property type="project" value="UniProtKB-KW"/>
</dbReference>
<evidence type="ECO:0008006" key="12">
    <source>
        <dbReference type="Google" id="ProtNLM"/>
    </source>
</evidence>
<dbReference type="CDD" id="cd18787">
    <property type="entry name" value="SF2_C_DEAD"/>
    <property type="match status" value="1"/>
</dbReference>
<dbReference type="PANTHER" id="PTHR47959:SF1">
    <property type="entry name" value="ATP-DEPENDENT RNA HELICASE DBPA"/>
    <property type="match status" value="1"/>
</dbReference>